<organism evidence="1 2">
    <name type="scientific">Jimgerdemannia flammicorona</name>
    <dbReference type="NCBI Taxonomy" id="994334"/>
    <lineage>
        <taxon>Eukaryota</taxon>
        <taxon>Fungi</taxon>
        <taxon>Fungi incertae sedis</taxon>
        <taxon>Mucoromycota</taxon>
        <taxon>Mucoromycotina</taxon>
        <taxon>Endogonomycetes</taxon>
        <taxon>Endogonales</taxon>
        <taxon>Endogonaceae</taxon>
        <taxon>Jimgerdemannia</taxon>
    </lineage>
</organism>
<evidence type="ECO:0000313" key="2">
    <source>
        <dbReference type="Proteomes" id="UP000274822"/>
    </source>
</evidence>
<keyword evidence="2" id="KW-1185">Reference proteome</keyword>
<dbReference type="EMBL" id="RBNJ01005003">
    <property type="protein sequence ID" value="RUS29575.1"/>
    <property type="molecule type" value="Genomic_DNA"/>
</dbReference>
<name>A0A433QIF2_9FUNG</name>
<dbReference type="AlphaFoldDB" id="A0A433QIF2"/>
<reference evidence="1 2" key="1">
    <citation type="journal article" date="2018" name="New Phytol.">
        <title>Phylogenomics of Endogonaceae and evolution of mycorrhizas within Mucoromycota.</title>
        <authorList>
            <person name="Chang Y."/>
            <person name="Desiro A."/>
            <person name="Na H."/>
            <person name="Sandor L."/>
            <person name="Lipzen A."/>
            <person name="Clum A."/>
            <person name="Barry K."/>
            <person name="Grigoriev I.V."/>
            <person name="Martin F.M."/>
            <person name="Stajich J.E."/>
            <person name="Smith M.E."/>
            <person name="Bonito G."/>
            <person name="Spatafora J.W."/>
        </authorList>
    </citation>
    <scope>NUCLEOTIDE SEQUENCE [LARGE SCALE GENOMIC DNA]</scope>
    <source>
        <strain evidence="1 2">AD002</strain>
    </source>
</reference>
<comment type="caution">
    <text evidence="1">The sequence shown here is derived from an EMBL/GenBank/DDBJ whole genome shotgun (WGS) entry which is preliminary data.</text>
</comment>
<sequence length="153" mass="16560">MLICVDPEASFKTIYAHAAHAAPVGFGFTSHGADAHRLRGPDHAHIPTVRRAPCTTPVSGCSDAFDDELPIQVSRIGVSHEKIALASSHDLSKMWVADSIHVITILMKGRQHLPISNNISIGVSLYPGKVTFHYFSFSETAHTKAGSECAYRP</sequence>
<protein>
    <submittedName>
        <fullName evidence="1">Uncharacterized protein</fullName>
    </submittedName>
</protein>
<dbReference type="Proteomes" id="UP000274822">
    <property type="component" value="Unassembled WGS sequence"/>
</dbReference>
<proteinExistence type="predicted"/>
<gene>
    <name evidence="1" type="ORF">BC938DRAFT_480506</name>
</gene>
<evidence type="ECO:0000313" key="1">
    <source>
        <dbReference type="EMBL" id="RUS29575.1"/>
    </source>
</evidence>
<accession>A0A433QIF2</accession>